<sequence>MPATKSCKKDAFFSHALYAWLQTCPKSFNEAGRPVLVNNSTAAVPQISFLELCNGITLNGLMHYIQLDAFSFHVRLAFDAIFHFSYPDCKKEPLDLNVSGVGARLRNLRLL</sequence>
<evidence type="ECO:0000313" key="2">
    <source>
        <dbReference type="Proteomes" id="UP000243006"/>
    </source>
</evidence>
<dbReference type="Gene3D" id="1.10.418.10">
    <property type="entry name" value="Calponin-like domain"/>
    <property type="match status" value="1"/>
</dbReference>
<name>A0A1Y3EDP4_9BILA</name>
<gene>
    <name evidence="1" type="ORF">D917_09850</name>
</gene>
<feature type="non-terminal residue" evidence="1">
    <location>
        <position position="111"/>
    </location>
</feature>
<protein>
    <submittedName>
        <fullName evidence="1">Uncharacterized protein</fullName>
    </submittedName>
</protein>
<organism evidence="1 2">
    <name type="scientific">Trichinella nativa</name>
    <dbReference type="NCBI Taxonomy" id="6335"/>
    <lineage>
        <taxon>Eukaryota</taxon>
        <taxon>Metazoa</taxon>
        <taxon>Ecdysozoa</taxon>
        <taxon>Nematoda</taxon>
        <taxon>Enoplea</taxon>
        <taxon>Dorylaimia</taxon>
        <taxon>Trichinellida</taxon>
        <taxon>Trichinellidae</taxon>
        <taxon>Trichinella</taxon>
    </lineage>
</organism>
<dbReference type="AlphaFoldDB" id="A0A1Y3EDP4"/>
<accession>A0A1Y3EDP4</accession>
<dbReference type="EMBL" id="LVZM01015551">
    <property type="protein sequence ID" value="OUC43283.1"/>
    <property type="molecule type" value="Genomic_DNA"/>
</dbReference>
<comment type="caution">
    <text evidence="1">The sequence shown here is derived from an EMBL/GenBank/DDBJ whole genome shotgun (WGS) entry which is preliminary data.</text>
</comment>
<evidence type="ECO:0000313" key="1">
    <source>
        <dbReference type="EMBL" id="OUC43283.1"/>
    </source>
</evidence>
<reference evidence="1 2" key="1">
    <citation type="submission" date="2015-04" db="EMBL/GenBank/DDBJ databases">
        <title>Draft genome of the roundworm Trichinella nativa.</title>
        <authorList>
            <person name="Mitreva M."/>
        </authorList>
    </citation>
    <scope>NUCLEOTIDE SEQUENCE [LARGE SCALE GENOMIC DNA]</scope>
    <source>
        <strain evidence="1 2">ISS45</strain>
    </source>
</reference>
<dbReference type="Proteomes" id="UP000243006">
    <property type="component" value="Unassembled WGS sequence"/>
</dbReference>
<dbReference type="InterPro" id="IPR036872">
    <property type="entry name" value="CH_dom_sf"/>
</dbReference>
<proteinExistence type="predicted"/>